<reference evidence="8 9" key="1">
    <citation type="submission" date="2021-01" db="EMBL/GenBank/DDBJ databases">
        <title>Genomic Encyclopedia of Type Strains, Phase IV (KMG-IV): sequencing the most valuable type-strain genomes for metagenomic binning, comparative biology and taxonomic classification.</title>
        <authorList>
            <person name="Goeker M."/>
        </authorList>
    </citation>
    <scope>NUCLEOTIDE SEQUENCE [LARGE SCALE GENOMIC DNA]</scope>
    <source>
        <strain evidence="8 9">DSM 25540</strain>
    </source>
</reference>
<evidence type="ECO:0000256" key="3">
    <source>
        <dbReference type="ARBA" id="ARBA00022692"/>
    </source>
</evidence>
<feature type="transmembrane region" description="Helical" evidence="7">
    <location>
        <begin position="55"/>
        <end position="74"/>
    </location>
</feature>
<name>A0ABS2PD98_9BACL</name>
<dbReference type="InterPro" id="IPR045324">
    <property type="entry name" value="Small_multidrug_res"/>
</dbReference>
<sequence length="108" mass="11500">MWITVVIAALFEIGWATGLKYANDVMTWTLTIIAIIISFGLLIRAASSLPTSTVYAVFVGLGTVGTVAVDIIFFGTSLNIGVVFFVAMLLSGVLGLKMVTGKKEEEHS</sequence>
<dbReference type="Gene3D" id="1.10.3730.20">
    <property type="match status" value="1"/>
</dbReference>
<comment type="subcellular location">
    <subcellularLocation>
        <location evidence="1 6">Cell membrane</location>
        <topology evidence="1 6">Multi-pass membrane protein</topology>
    </subcellularLocation>
</comment>
<dbReference type="EMBL" id="JAFBEC010000007">
    <property type="protein sequence ID" value="MBM7633410.1"/>
    <property type="molecule type" value="Genomic_DNA"/>
</dbReference>
<keyword evidence="2" id="KW-1003">Cell membrane</keyword>
<evidence type="ECO:0000313" key="9">
    <source>
        <dbReference type="Proteomes" id="UP000741863"/>
    </source>
</evidence>
<accession>A0ABS2PD98</accession>
<protein>
    <submittedName>
        <fullName evidence="8">Paired small multidrug resistance pump</fullName>
    </submittedName>
</protein>
<feature type="transmembrane region" description="Helical" evidence="7">
    <location>
        <begin position="26"/>
        <end position="43"/>
    </location>
</feature>
<evidence type="ECO:0000256" key="4">
    <source>
        <dbReference type="ARBA" id="ARBA00022989"/>
    </source>
</evidence>
<keyword evidence="9" id="KW-1185">Reference proteome</keyword>
<proteinExistence type="inferred from homology"/>
<keyword evidence="4 7" id="KW-1133">Transmembrane helix</keyword>
<evidence type="ECO:0000256" key="1">
    <source>
        <dbReference type="ARBA" id="ARBA00004651"/>
    </source>
</evidence>
<dbReference type="Proteomes" id="UP000741863">
    <property type="component" value="Unassembled WGS sequence"/>
</dbReference>
<dbReference type="PANTHER" id="PTHR30561:SF7">
    <property type="entry name" value="GUANIDINIUM EFFLUX SYSTEM SUBUNIT GDNC-RELATED"/>
    <property type="match status" value="1"/>
</dbReference>
<comment type="caution">
    <text evidence="8">The sequence shown here is derived from an EMBL/GenBank/DDBJ whole genome shotgun (WGS) entry which is preliminary data.</text>
</comment>
<dbReference type="InterPro" id="IPR037185">
    <property type="entry name" value="EmrE-like"/>
</dbReference>
<keyword evidence="3 6" id="KW-0812">Transmembrane</keyword>
<evidence type="ECO:0000313" key="8">
    <source>
        <dbReference type="EMBL" id="MBM7633410.1"/>
    </source>
</evidence>
<evidence type="ECO:0000256" key="7">
    <source>
        <dbReference type="SAM" id="Phobius"/>
    </source>
</evidence>
<dbReference type="PANTHER" id="PTHR30561">
    <property type="entry name" value="SMR FAMILY PROTON-DEPENDENT DRUG EFFLUX TRANSPORTER SUGE"/>
    <property type="match status" value="1"/>
</dbReference>
<evidence type="ECO:0000256" key="6">
    <source>
        <dbReference type="RuleBase" id="RU003942"/>
    </source>
</evidence>
<comment type="similarity">
    <text evidence="6">Belongs to the drug/metabolite transporter (DMT) superfamily. Small multidrug resistance (SMR) (TC 2.A.7.1) family.</text>
</comment>
<dbReference type="SUPFAM" id="SSF103481">
    <property type="entry name" value="Multidrug resistance efflux transporter EmrE"/>
    <property type="match status" value="1"/>
</dbReference>
<gene>
    <name evidence="8" type="ORF">JOD17_002504</name>
</gene>
<evidence type="ECO:0000256" key="2">
    <source>
        <dbReference type="ARBA" id="ARBA00022475"/>
    </source>
</evidence>
<feature type="transmembrane region" description="Helical" evidence="7">
    <location>
        <begin position="80"/>
        <end position="99"/>
    </location>
</feature>
<organism evidence="8 9">
    <name type="scientific">Geomicrobium sediminis</name>
    <dbReference type="NCBI Taxonomy" id="1347788"/>
    <lineage>
        <taxon>Bacteria</taxon>
        <taxon>Bacillati</taxon>
        <taxon>Bacillota</taxon>
        <taxon>Bacilli</taxon>
        <taxon>Bacillales</taxon>
        <taxon>Geomicrobium</taxon>
    </lineage>
</organism>
<dbReference type="RefSeq" id="WP_169962624.1">
    <property type="nucleotide sequence ID" value="NZ_JAFBEC010000007.1"/>
</dbReference>
<dbReference type="InterPro" id="IPR000390">
    <property type="entry name" value="Small_drug/metabolite_transptr"/>
</dbReference>
<evidence type="ECO:0000256" key="5">
    <source>
        <dbReference type="ARBA" id="ARBA00023136"/>
    </source>
</evidence>
<dbReference type="Pfam" id="PF00893">
    <property type="entry name" value="Multi_Drug_Res"/>
    <property type="match status" value="1"/>
</dbReference>
<keyword evidence="5 7" id="KW-0472">Membrane</keyword>